<proteinExistence type="inferred from homology"/>
<reference evidence="4 5" key="1">
    <citation type="submission" date="2024-11" db="EMBL/GenBank/DDBJ databases">
        <authorList>
            <person name="Heng Y.C."/>
            <person name="Lim A.C.H."/>
            <person name="Lee J.K.Y."/>
            <person name="Kittelmann S."/>
        </authorList>
    </citation>
    <scope>NUCLEOTIDE SEQUENCE [LARGE SCALE GENOMIC DNA]</scope>
    <source>
        <strain evidence="4 5">WILCCON 0269</strain>
    </source>
</reference>
<keyword evidence="4" id="KW-0808">Transferase</keyword>
<dbReference type="Proteomes" id="UP001623660">
    <property type="component" value="Unassembled WGS sequence"/>
</dbReference>
<dbReference type="GO" id="GO:0016740">
    <property type="term" value="F:transferase activity"/>
    <property type="evidence" value="ECO:0007669"/>
    <property type="project" value="UniProtKB-KW"/>
</dbReference>
<keyword evidence="2" id="KW-0472">Membrane</keyword>
<evidence type="ECO:0000313" key="4">
    <source>
        <dbReference type="EMBL" id="MFL0194659.1"/>
    </source>
</evidence>
<feature type="transmembrane region" description="Helical" evidence="2">
    <location>
        <begin position="32"/>
        <end position="53"/>
    </location>
</feature>
<dbReference type="PANTHER" id="PTHR30576">
    <property type="entry name" value="COLANIC BIOSYNTHESIS UDP-GLUCOSE LIPID CARRIER TRANSFERASE"/>
    <property type="match status" value="1"/>
</dbReference>
<evidence type="ECO:0000256" key="1">
    <source>
        <dbReference type="ARBA" id="ARBA00006464"/>
    </source>
</evidence>
<dbReference type="InterPro" id="IPR003362">
    <property type="entry name" value="Bact_transf"/>
</dbReference>
<dbReference type="PANTHER" id="PTHR30576:SF10">
    <property type="entry name" value="SLL5057 PROTEIN"/>
    <property type="match status" value="1"/>
</dbReference>
<evidence type="ECO:0000313" key="5">
    <source>
        <dbReference type="Proteomes" id="UP001623660"/>
    </source>
</evidence>
<accession>A0ABW8SF38</accession>
<comment type="caution">
    <text evidence="4">The sequence shown here is derived from an EMBL/GenBank/DDBJ whole genome shotgun (WGS) entry which is preliminary data.</text>
</comment>
<name>A0ABW8SF38_9CLOT</name>
<protein>
    <submittedName>
        <fullName evidence="4">Sugar transferase</fullName>
    </submittedName>
</protein>
<keyword evidence="2" id="KW-0812">Transmembrane</keyword>
<feature type="domain" description="Bacterial sugar transferase" evidence="3">
    <location>
        <begin position="27"/>
        <end position="214"/>
    </location>
</feature>
<evidence type="ECO:0000256" key="2">
    <source>
        <dbReference type="SAM" id="Phobius"/>
    </source>
</evidence>
<gene>
    <name evidence="4" type="ORF">ACJDU8_03595</name>
</gene>
<comment type="similarity">
    <text evidence="1">Belongs to the bacterial sugar transferase family.</text>
</comment>
<dbReference type="Pfam" id="PF02397">
    <property type="entry name" value="Bac_transf"/>
    <property type="match status" value="1"/>
</dbReference>
<keyword evidence="2" id="KW-1133">Transmembrane helix</keyword>
<sequence length="220" mass="25656">MENLKLSQEYVEYSVEYKKSKVYVVTKRLIDILGALIGIISLSPLMIIVAILIKVNSKGLIIFSQERVGINGTIFKMYKFRSMVANAEQILDKLKDRNEMSGPMFKIKYDPRITTVGRFIRKTSIDELPQLFNVLKGDMSLVGPRPNLPREVAEFSDYHRKKLLVKPGLTCYWQVMGRNEIGFEDWIKLDIRYLKERNLWIDIKLIMRTVFILFGDKNAR</sequence>
<evidence type="ECO:0000259" key="3">
    <source>
        <dbReference type="Pfam" id="PF02397"/>
    </source>
</evidence>
<dbReference type="EMBL" id="JBJHZX010000004">
    <property type="protein sequence ID" value="MFL0194659.1"/>
    <property type="molecule type" value="Genomic_DNA"/>
</dbReference>
<dbReference type="RefSeq" id="WP_406790785.1">
    <property type="nucleotide sequence ID" value="NZ_JBJHZX010000004.1"/>
</dbReference>
<keyword evidence="5" id="KW-1185">Reference proteome</keyword>
<organism evidence="4 5">
    <name type="scientific">Candidatus Clostridium eludens</name>
    <dbReference type="NCBI Taxonomy" id="3381663"/>
    <lineage>
        <taxon>Bacteria</taxon>
        <taxon>Bacillati</taxon>
        <taxon>Bacillota</taxon>
        <taxon>Clostridia</taxon>
        <taxon>Eubacteriales</taxon>
        <taxon>Clostridiaceae</taxon>
        <taxon>Clostridium</taxon>
    </lineage>
</organism>